<name>A0A1I4ZGY8_9FLAO</name>
<dbReference type="PANTHER" id="PTHR12147">
    <property type="entry name" value="METALLOPEPTIDASE M28 FAMILY MEMBER"/>
    <property type="match status" value="1"/>
</dbReference>
<reference evidence="2 3" key="1">
    <citation type="submission" date="2016-10" db="EMBL/GenBank/DDBJ databases">
        <authorList>
            <person name="de Groot N.N."/>
        </authorList>
    </citation>
    <scope>NUCLEOTIDE SEQUENCE [LARGE SCALE GENOMIC DNA]</scope>
    <source>
        <strain evidence="2 3">DSM 17794</strain>
    </source>
</reference>
<dbReference type="SUPFAM" id="SSF53187">
    <property type="entry name" value="Zn-dependent exopeptidases"/>
    <property type="match status" value="1"/>
</dbReference>
<dbReference type="InterPro" id="IPR007484">
    <property type="entry name" value="Peptidase_M28"/>
</dbReference>
<dbReference type="Proteomes" id="UP000199153">
    <property type="component" value="Unassembled WGS sequence"/>
</dbReference>
<dbReference type="AlphaFoldDB" id="A0A1I4ZGY8"/>
<dbReference type="STRING" id="287099.SAMN05660413_01332"/>
<dbReference type="GO" id="GO:0008235">
    <property type="term" value="F:metalloexopeptidase activity"/>
    <property type="evidence" value="ECO:0007669"/>
    <property type="project" value="InterPro"/>
</dbReference>
<dbReference type="RefSeq" id="WP_093407436.1">
    <property type="nucleotide sequence ID" value="NZ_FOVL01000006.1"/>
</dbReference>
<keyword evidence="3" id="KW-1185">Reference proteome</keyword>
<protein>
    <submittedName>
        <fullName evidence="2">Peptidase family M28</fullName>
    </submittedName>
</protein>
<accession>A0A1I4ZGY8</accession>
<feature type="domain" description="Peptidase M28" evidence="1">
    <location>
        <begin position="105"/>
        <end position="315"/>
    </location>
</feature>
<dbReference type="Pfam" id="PF04389">
    <property type="entry name" value="Peptidase_M28"/>
    <property type="match status" value="1"/>
</dbReference>
<proteinExistence type="predicted"/>
<dbReference type="GO" id="GO:0006508">
    <property type="term" value="P:proteolysis"/>
    <property type="evidence" value="ECO:0007669"/>
    <property type="project" value="InterPro"/>
</dbReference>
<gene>
    <name evidence="2" type="ORF">SAMN05660413_01332</name>
</gene>
<organism evidence="2 3">
    <name type="scientific">Salegentibacter flavus</name>
    <dbReference type="NCBI Taxonomy" id="287099"/>
    <lineage>
        <taxon>Bacteria</taxon>
        <taxon>Pseudomonadati</taxon>
        <taxon>Bacteroidota</taxon>
        <taxon>Flavobacteriia</taxon>
        <taxon>Flavobacteriales</taxon>
        <taxon>Flavobacteriaceae</taxon>
        <taxon>Salegentibacter</taxon>
    </lineage>
</organism>
<evidence type="ECO:0000313" key="3">
    <source>
        <dbReference type="Proteomes" id="UP000199153"/>
    </source>
</evidence>
<dbReference type="PANTHER" id="PTHR12147:SF26">
    <property type="entry name" value="PEPTIDASE M28 DOMAIN-CONTAINING PROTEIN"/>
    <property type="match status" value="1"/>
</dbReference>
<dbReference type="PROSITE" id="PS51257">
    <property type="entry name" value="PROKAR_LIPOPROTEIN"/>
    <property type="match status" value="1"/>
</dbReference>
<dbReference type="InterPro" id="IPR045175">
    <property type="entry name" value="M28_fam"/>
</dbReference>
<evidence type="ECO:0000313" key="2">
    <source>
        <dbReference type="EMBL" id="SFN49531.1"/>
    </source>
</evidence>
<evidence type="ECO:0000259" key="1">
    <source>
        <dbReference type="Pfam" id="PF04389"/>
    </source>
</evidence>
<dbReference type="CDD" id="cd05660">
    <property type="entry name" value="M28_like_PA"/>
    <property type="match status" value="1"/>
</dbReference>
<dbReference type="EMBL" id="FOVL01000006">
    <property type="protein sequence ID" value="SFN49531.1"/>
    <property type="molecule type" value="Genomic_DNA"/>
</dbReference>
<dbReference type="OrthoDB" id="9778250at2"/>
<sequence>MKKIFLLALTAGFVSCGVHQKNVENANPMEYANTITSQELKDHLYVFADDEFEGRDTGEAGQKKAAEYLRAEFINLNIPSPAGVDNYYQIIPTEYFDGKLKASENVLGYIEGSEFPEEFLVITSHYDHVGIDEEGNIYNGADDGGSGPMGVIEIAGAFAEAKRDGYTPKRSILFMLLTGEEKGLLGSKYYTENPVFPLENTVANLNADMIGRIDAEHEGNDNYVYLIGSDKLSTDLHELSENVNSEYMNMDLDYTYNDENDPNRFYYRSDHYNFAKNNIPVIFYFNGVHPDYHQHTDTPEKIEYEALKNRAQLIFLTAWEIANRDERLVVDKAEEIEE</sequence>
<dbReference type="Gene3D" id="3.40.630.10">
    <property type="entry name" value="Zn peptidases"/>
    <property type="match status" value="1"/>
</dbReference>